<gene>
    <name evidence="7" type="ORF">G6F51_009635</name>
</gene>
<keyword evidence="4" id="KW-0804">Transcription</keyword>
<dbReference type="GO" id="GO:0000981">
    <property type="term" value="F:DNA-binding transcription factor activity, RNA polymerase II-specific"/>
    <property type="evidence" value="ECO:0007669"/>
    <property type="project" value="TreeGrafter"/>
</dbReference>
<organism evidence="7 8">
    <name type="scientific">Rhizopus oryzae</name>
    <name type="common">Mucormycosis agent</name>
    <name type="synonym">Rhizopus arrhizus var. delemar</name>
    <dbReference type="NCBI Taxonomy" id="64495"/>
    <lineage>
        <taxon>Eukaryota</taxon>
        <taxon>Fungi</taxon>
        <taxon>Fungi incertae sedis</taxon>
        <taxon>Mucoromycota</taxon>
        <taxon>Mucoromycotina</taxon>
        <taxon>Mucoromycetes</taxon>
        <taxon>Mucorales</taxon>
        <taxon>Mucorineae</taxon>
        <taxon>Rhizopodaceae</taxon>
        <taxon>Rhizopus</taxon>
    </lineage>
</organism>
<dbReference type="CDD" id="cd00130">
    <property type="entry name" value="PAS"/>
    <property type="match status" value="1"/>
</dbReference>
<comment type="subcellular location">
    <subcellularLocation>
        <location evidence="1">Nucleus</location>
    </subcellularLocation>
</comment>
<evidence type="ECO:0000256" key="3">
    <source>
        <dbReference type="ARBA" id="ARBA00023125"/>
    </source>
</evidence>
<protein>
    <recommendedName>
        <fullName evidence="6">PAS domain-containing protein</fullName>
    </recommendedName>
</protein>
<dbReference type="GO" id="GO:0005634">
    <property type="term" value="C:nucleus"/>
    <property type="evidence" value="ECO:0007669"/>
    <property type="project" value="UniProtKB-SubCell"/>
</dbReference>
<reference evidence="7" key="1">
    <citation type="journal article" date="2020" name="Microb. Genom.">
        <title>Genetic diversity of clinical and environmental Mucorales isolates obtained from an investigation of mucormycosis cases among solid organ transplant recipients.</title>
        <authorList>
            <person name="Nguyen M.H."/>
            <person name="Kaul D."/>
            <person name="Muto C."/>
            <person name="Cheng S.J."/>
            <person name="Richter R.A."/>
            <person name="Bruno V.M."/>
            <person name="Liu G."/>
            <person name="Beyhan S."/>
            <person name="Sundermann A.J."/>
            <person name="Mounaud S."/>
            <person name="Pasculle A.W."/>
            <person name="Nierman W.C."/>
            <person name="Driscoll E."/>
            <person name="Cumbie R."/>
            <person name="Clancy C.J."/>
            <person name="Dupont C.L."/>
        </authorList>
    </citation>
    <scope>NUCLEOTIDE SEQUENCE</scope>
    <source>
        <strain evidence="7">GL16</strain>
    </source>
</reference>
<dbReference type="PANTHER" id="PTHR23043">
    <property type="entry name" value="HYPOXIA-INDUCIBLE FACTOR 1 ALPHA"/>
    <property type="match status" value="1"/>
</dbReference>
<dbReference type="SMART" id="SM00091">
    <property type="entry name" value="PAS"/>
    <property type="match status" value="2"/>
</dbReference>
<dbReference type="InterPro" id="IPR013655">
    <property type="entry name" value="PAS_fold_3"/>
</dbReference>
<dbReference type="Proteomes" id="UP000717996">
    <property type="component" value="Unassembled WGS sequence"/>
</dbReference>
<comment type="caution">
    <text evidence="7">The sequence shown here is derived from an EMBL/GenBank/DDBJ whole genome shotgun (WGS) entry which is preliminary data.</text>
</comment>
<keyword evidence="5" id="KW-0539">Nucleus</keyword>
<keyword evidence="2" id="KW-0805">Transcription regulation</keyword>
<dbReference type="PANTHER" id="PTHR23043:SF17">
    <property type="entry name" value="PROTEIN SIMILAR"/>
    <property type="match status" value="1"/>
</dbReference>
<feature type="domain" description="PAS" evidence="6">
    <location>
        <begin position="177"/>
        <end position="223"/>
    </location>
</feature>
<evidence type="ECO:0000313" key="8">
    <source>
        <dbReference type="Proteomes" id="UP000717996"/>
    </source>
</evidence>
<dbReference type="NCBIfam" id="TIGR00229">
    <property type="entry name" value="sensory_box"/>
    <property type="match status" value="1"/>
</dbReference>
<evidence type="ECO:0000259" key="6">
    <source>
        <dbReference type="PROSITE" id="PS50112"/>
    </source>
</evidence>
<dbReference type="Gene3D" id="3.30.450.20">
    <property type="entry name" value="PAS domain"/>
    <property type="match status" value="1"/>
</dbReference>
<evidence type="ECO:0000256" key="1">
    <source>
        <dbReference type="ARBA" id="ARBA00004123"/>
    </source>
</evidence>
<evidence type="ECO:0000313" key="7">
    <source>
        <dbReference type="EMBL" id="KAG1538657.1"/>
    </source>
</evidence>
<dbReference type="Pfam" id="PF08447">
    <property type="entry name" value="PAS_3"/>
    <property type="match status" value="1"/>
</dbReference>
<accession>A0A9P6Y490</accession>
<keyword evidence="3" id="KW-0238">DNA-binding</keyword>
<dbReference type="InterPro" id="IPR035965">
    <property type="entry name" value="PAS-like_dom_sf"/>
</dbReference>
<dbReference type="GO" id="GO:0000977">
    <property type="term" value="F:RNA polymerase II transcription regulatory region sequence-specific DNA binding"/>
    <property type="evidence" value="ECO:0007669"/>
    <property type="project" value="TreeGrafter"/>
</dbReference>
<dbReference type="EMBL" id="JAANIT010001806">
    <property type="protein sequence ID" value="KAG1538657.1"/>
    <property type="molecule type" value="Genomic_DNA"/>
</dbReference>
<evidence type="ECO:0000256" key="4">
    <source>
        <dbReference type="ARBA" id="ARBA00023163"/>
    </source>
</evidence>
<dbReference type="PROSITE" id="PS50112">
    <property type="entry name" value="PAS"/>
    <property type="match status" value="2"/>
</dbReference>
<evidence type="ECO:0000256" key="5">
    <source>
        <dbReference type="ARBA" id="ARBA00023242"/>
    </source>
</evidence>
<dbReference type="InterPro" id="IPR000014">
    <property type="entry name" value="PAS"/>
</dbReference>
<evidence type="ECO:0000256" key="2">
    <source>
        <dbReference type="ARBA" id="ARBA00023015"/>
    </source>
</evidence>
<dbReference type="AlphaFoldDB" id="A0A9P6Y490"/>
<sequence>MKKNNFITIFDNTSSAEFLYFSDSVTECCGWEPEELVGRACYEMYHPEDHKALRRFHFSNVANQKMSSMVSYRFLHKNGSWVPMDTIVSFCYDVLVTTNFVSGQDSFEHKMRVNSVDEVFICQPEGALQLTGAWNDKQERMKMKMEDGQHWADLVYSNPIEKRFCLILNRFTDALTIVFTSKIIEDLTGVPSSYAIGRSVFEFIRERDIPALQTQLDLTIENDLVIRLRFDWLVDYEQQRYESLEAIASSTDDGVVMVIRLAPRFDLDQ</sequence>
<dbReference type="SUPFAM" id="SSF55785">
    <property type="entry name" value="PYP-like sensor domain (PAS domain)"/>
    <property type="match status" value="2"/>
</dbReference>
<name>A0A9P6Y490_RHIOR</name>
<feature type="domain" description="PAS" evidence="6">
    <location>
        <begin position="9"/>
        <end position="65"/>
    </location>
</feature>
<proteinExistence type="predicted"/>